<reference evidence="1 2" key="1">
    <citation type="journal article" date="2010" name="Nature">
        <title>Genome sequencing and analysis of the model grass Brachypodium distachyon.</title>
        <authorList>
            <consortium name="International Brachypodium Initiative"/>
        </authorList>
    </citation>
    <scope>NUCLEOTIDE SEQUENCE [LARGE SCALE GENOMIC DNA]</scope>
    <source>
        <strain evidence="1 2">Bd21</strain>
    </source>
</reference>
<dbReference type="EnsemblPlants" id="PNT67163">
    <property type="protein sequence ID" value="PNT67163"/>
    <property type="gene ID" value="BRADI_3g21744v3"/>
</dbReference>
<dbReference type="InParanoid" id="A0A2K2CYQ9"/>
<accession>A0A2K2CYQ9</accession>
<organism evidence="1">
    <name type="scientific">Brachypodium distachyon</name>
    <name type="common">Purple false brome</name>
    <name type="synonym">Trachynia distachya</name>
    <dbReference type="NCBI Taxonomy" id="15368"/>
    <lineage>
        <taxon>Eukaryota</taxon>
        <taxon>Viridiplantae</taxon>
        <taxon>Streptophyta</taxon>
        <taxon>Embryophyta</taxon>
        <taxon>Tracheophyta</taxon>
        <taxon>Spermatophyta</taxon>
        <taxon>Magnoliopsida</taxon>
        <taxon>Liliopsida</taxon>
        <taxon>Poales</taxon>
        <taxon>Poaceae</taxon>
        <taxon>BOP clade</taxon>
        <taxon>Pooideae</taxon>
        <taxon>Stipodae</taxon>
        <taxon>Brachypodieae</taxon>
        <taxon>Brachypodium</taxon>
    </lineage>
</organism>
<keyword evidence="3" id="KW-1185">Reference proteome</keyword>
<dbReference type="AlphaFoldDB" id="A0A2K2CYQ9"/>
<evidence type="ECO:0008006" key="4">
    <source>
        <dbReference type="Google" id="ProtNLM"/>
    </source>
</evidence>
<reference evidence="1" key="2">
    <citation type="submission" date="2017-06" db="EMBL/GenBank/DDBJ databases">
        <title>WGS assembly of Brachypodium distachyon.</title>
        <authorList>
            <consortium name="The International Brachypodium Initiative"/>
            <person name="Lucas S."/>
            <person name="Harmon-Smith M."/>
            <person name="Lail K."/>
            <person name="Tice H."/>
            <person name="Grimwood J."/>
            <person name="Bruce D."/>
            <person name="Barry K."/>
            <person name="Shu S."/>
            <person name="Lindquist E."/>
            <person name="Wang M."/>
            <person name="Pitluck S."/>
            <person name="Vogel J.P."/>
            <person name="Garvin D.F."/>
            <person name="Mockler T.C."/>
            <person name="Schmutz J."/>
            <person name="Rokhsar D."/>
            <person name="Bevan M.W."/>
        </authorList>
    </citation>
    <scope>NUCLEOTIDE SEQUENCE</scope>
    <source>
        <strain evidence="1">Bd21</strain>
    </source>
</reference>
<dbReference type="EMBL" id="CM000882">
    <property type="protein sequence ID" value="PNT67163.1"/>
    <property type="molecule type" value="Genomic_DNA"/>
</dbReference>
<reference evidence="2" key="3">
    <citation type="submission" date="2018-08" db="UniProtKB">
        <authorList>
            <consortium name="EnsemblPlants"/>
        </authorList>
    </citation>
    <scope>IDENTIFICATION</scope>
    <source>
        <strain evidence="2">cv. Bd21</strain>
    </source>
</reference>
<sequence length="118" mass="13103">MASSGVVQRCLVRVPRRLVLAEAVKQLSTSPAVYSTSWSDGCFLSTVEITVRLCCHEGCSRVLKASGSHTSGVQDAEEKAAGCMIRTLRIEHGVRFDDINRSRFNKCRRNLCHETVVY</sequence>
<evidence type="ECO:0000313" key="1">
    <source>
        <dbReference type="EMBL" id="PNT67163.1"/>
    </source>
</evidence>
<dbReference type="Gramene" id="PNT67163">
    <property type="protein sequence ID" value="PNT67163"/>
    <property type="gene ID" value="BRADI_3g21744v3"/>
</dbReference>
<proteinExistence type="predicted"/>
<dbReference type="Proteomes" id="UP000008810">
    <property type="component" value="Chromosome 3"/>
</dbReference>
<protein>
    <recommendedName>
        <fullName evidence="4">DRBM domain-containing protein</fullName>
    </recommendedName>
</protein>
<evidence type="ECO:0000313" key="2">
    <source>
        <dbReference type="EnsemblPlants" id="PNT67163"/>
    </source>
</evidence>
<name>A0A2K2CYQ9_BRADI</name>
<gene>
    <name evidence="1" type="ORF">BRADI_3g21744v3</name>
</gene>
<evidence type="ECO:0000313" key="3">
    <source>
        <dbReference type="Proteomes" id="UP000008810"/>
    </source>
</evidence>